<dbReference type="SUPFAM" id="SSF56784">
    <property type="entry name" value="HAD-like"/>
    <property type="match status" value="1"/>
</dbReference>
<evidence type="ECO:0008006" key="3">
    <source>
        <dbReference type="Google" id="ProtNLM"/>
    </source>
</evidence>
<evidence type="ECO:0000313" key="2">
    <source>
        <dbReference type="Proteomes" id="UP000800035"/>
    </source>
</evidence>
<proteinExistence type="predicted"/>
<dbReference type="InterPro" id="IPR023214">
    <property type="entry name" value="HAD_sf"/>
</dbReference>
<dbReference type="InterPro" id="IPR051828">
    <property type="entry name" value="HAD-like_hydrolase_domain"/>
</dbReference>
<organism evidence="1 2">
    <name type="scientific">Byssothecium circinans</name>
    <dbReference type="NCBI Taxonomy" id="147558"/>
    <lineage>
        <taxon>Eukaryota</taxon>
        <taxon>Fungi</taxon>
        <taxon>Dikarya</taxon>
        <taxon>Ascomycota</taxon>
        <taxon>Pezizomycotina</taxon>
        <taxon>Dothideomycetes</taxon>
        <taxon>Pleosporomycetidae</taxon>
        <taxon>Pleosporales</taxon>
        <taxon>Massarineae</taxon>
        <taxon>Massarinaceae</taxon>
        <taxon>Byssothecium</taxon>
    </lineage>
</organism>
<dbReference type="Proteomes" id="UP000800035">
    <property type="component" value="Unassembled WGS sequence"/>
</dbReference>
<dbReference type="Gene3D" id="1.10.150.720">
    <property type="entry name" value="Haloacid dehalogenase-like hydrolase"/>
    <property type="match status" value="1"/>
</dbReference>
<dbReference type="PANTHER" id="PTHR46191:SF2">
    <property type="entry name" value="HALOACID DEHALOGENASE-LIKE HYDROLASE DOMAIN-CONTAINING PROTEIN 3"/>
    <property type="match status" value="1"/>
</dbReference>
<dbReference type="GO" id="GO:0005634">
    <property type="term" value="C:nucleus"/>
    <property type="evidence" value="ECO:0007669"/>
    <property type="project" value="TreeGrafter"/>
</dbReference>
<dbReference type="OrthoDB" id="444127at2759"/>
<gene>
    <name evidence="1" type="ORF">CC80DRAFT_489761</name>
</gene>
<dbReference type="PANTHER" id="PTHR46191">
    <property type="match status" value="1"/>
</dbReference>
<dbReference type="EMBL" id="ML976984">
    <property type="protein sequence ID" value="KAF1959653.1"/>
    <property type="molecule type" value="Genomic_DNA"/>
</dbReference>
<dbReference type="InterPro" id="IPR044924">
    <property type="entry name" value="HAD-SF_hydro_IA_REG-2-like_cap"/>
</dbReference>
<dbReference type="AlphaFoldDB" id="A0A6A5U3E4"/>
<keyword evidence="2" id="KW-1185">Reference proteome</keyword>
<dbReference type="Gene3D" id="3.40.50.1000">
    <property type="entry name" value="HAD superfamily/HAD-like"/>
    <property type="match status" value="1"/>
</dbReference>
<dbReference type="InterPro" id="IPR036412">
    <property type="entry name" value="HAD-like_sf"/>
</dbReference>
<protein>
    <recommendedName>
        <fullName evidence="3">Haloacid dehalogenase</fullName>
    </recommendedName>
</protein>
<sequence>MSSARSLSRKNNLLLAFDAFGTLFQPNLPIPQAYGRAALRHGICCVEKPEHELKPEDYTPVKKAFSHAFKHESAQNPNYGKATGLGAEKWWANVIRNTMNPFLKPSQQVPEALVSELLIRYSTSEGYDIFPDVIPFFRMLKEPAPQKSTTSSWPWDKTVVGVITNSDDRVPSVLESLGLKIGPRRVGSSAERSADSTIEDDISFVVLSYDVGFEKPDRRIFQAAEEMLRETLTGPCKTVEESAIESFEKLYVGDELKKDYMGAKASGWHSVLLDRGRKMKEPLTMVDVKELRENSDSDGQVEICASLGALHSWRPRDR</sequence>
<evidence type="ECO:0000313" key="1">
    <source>
        <dbReference type="EMBL" id="KAF1959653.1"/>
    </source>
</evidence>
<reference evidence="1" key="1">
    <citation type="journal article" date="2020" name="Stud. Mycol.">
        <title>101 Dothideomycetes genomes: a test case for predicting lifestyles and emergence of pathogens.</title>
        <authorList>
            <person name="Haridas S."/>
            <person name="Albert R."/>
            <person name="Binder M."/>
            <person name="Bloem J."/>
            <person name="Labutti K."/>
            <person name="Salamov A."/>
            <person name="Andreopoulos B."/>
            <person name="Baker S."/>
            <person name="Barry K."/>
            <person name="Bills G."/>
            <person name="Bluhm B."/>
            <person name="Cannon C."/>
            <person name="Castanera R."/>
            <person name="Culley D."/>
            <person name="Daum C."/>
            <person name="Ezra D."/>
            <person name="Gonzalez J."/>
            <person name="Henrissat B."/>
            <person name="Kuo A."/>
            <person name="Liang C."/>
            <person name="Lipzen A."/>
            <person name="Lutzoni F."/>
            <person name="Magnuson J."/>
            <person name="Mondo S."/>
            <person name="Nolan M."/>
            <person name="Ohm R."/>
            <person name="Pangilinan J."/>
            <person name="Park H.-J."/>
            <person name="Ramirez L."/>
            <person name="Alfaro M."/>
            <person name="Sun H."/>
            <person name="Tritt A."/>
            <person name="Yoshinaga Y."/>
            <person name="Zwiers L.-H."/>
            <person name="Turgeon B."/>
            <person name="Goodwin S."/>
            <person name="Spatafora J."/>
            <person name="Crous P."/>
            <person name="Grigoriev I."/>
        </authorList>
    </citation>
    <scope>NUCLEOTIDE SEQUENCE</scope>
    <source>
        <strain evidence="1">CBS 675.92</strain>
    </source>
</reference>
<accession>A0A6A5U3E4</accession>
<name>A0A6A5U3E4_9PLEO</name>
<dbReference type="Pfam" id="PF00702">
    <property type="entry name" value="Hydrolase"/>
    <property type="match status" value="1"/>
</dbReference>